<protein>
    <submittedName>
        <fullName evidence="1">Uncharacterized protein</fullName>
    </submittedName>
</protein>
<gene>
    <name evidence="1" type="ORF">DU505_09680</name>
</gene>
<dbReference type="Proteomes" id="UP000252405">
    <property type="component" value="Unassembled WGS sequence"/>
</dbReference>
<proteinExistence type="predicted"/>
<sequence>MAESVSIWMAVNQKLRAASELEEYILTSEEVEEIKSESELRAVLMSASDGFNDYCDALVDIYIEDVKNSLFFSMYELGYY</sequence>
<organism evidence="1 2">
    <name type="scientific">Billgrantia montanilacus</name>
    <dbReference type="NCBI Taxonomy" id="2282305"/>
    <lineage>
        <taxon>Bacteria</taxon>
        <taxon>Pseudomonadati</taxon>
        <taxon>Pseudomonadota</taxon>
        <taxon>Gammaproteobacteria</taxon>
        <taxon>Oceanospirillales</taxon>
        <taxon>Halomonadaceae</taxon>
        <taxon>Billgrantia</taxon>
    </lineage>
</organism>
<name>A0A368TYI4_9GAMM</name>
<evidence type="ECO:0000313" key="2">
    <source>
        <dbReference type="Proteomes" id="UP000252405"/>
    </source>
</evidence>
<reference evidence="1 2" key="1">
    <citation type="submission" date="2018-07" db="EMBL/GenBank/DDBJ databases">
        <title>Halomonas montanilacus sp. nov., isolated from Lake Pengyan on Tibetan Plateau.</title>
        <authorList>
            <person name="Lu H."/>
            <person name="Xing P."/>
            <person name="Wu Q."/>
        </authorList>
    </citation>
    <scope>NUCLEOTIDE SEQUENCE [LARGE SCALE GENOMIC DNA]</scope>
    <source>
        <strain evidence="1 2">PYC7W</strain>
    </source>
</reference>
<dbReference type="EMBL" id="QPII01000005">
    <property type="protein sequence ID" value="RCV89845.1"/>
    <property type="molecule type" value="Genomic_DNA"/>
</dbReference>
<accession>A0A368TYI4</accession>
<dbReference type="AlphaFoldDB" id="A0A368TYI4"/>
<comment type="caution">
    <text evidence="1">The sequence shown here is derived from an EMBL/GenBank/DDBJ whole genome shotgun (WGS) entry which is preliminary data.</text>
</comment>
<keyword evidence="2" id="KW-1185">Reference proteome</keyword>
<evidence type="ECO:0000313" key="1">
    <source>
        <dbReference type="EMBL" id="RCV89845.1"/>
    </source>
</evidence>